<accession>A0ABU6PU71</accession>
<sequence>MNYANNIKYLKQYYPSLLSIIDENRESLDPNQQLLTRNNEPNMKFSIDGHEFLLHSKYNAYAEAQKWASTIRENVKSGHVILFGIGMGYFLEALLELTEVTYVYVCEPSREIFNHMIEARDIRTFLRNPKIKLLAVGSDDLLLAQLGKLIAADISTEMTTAVPNIYTRLYSDVYKSFIENIKNSLTDQVGNFHTYQTFQDVWTENLLNNIPYTITCPPLNFAEGMMKGKTAIIVGSGPSLSRDIDHLRQLKDKCLIIAAGSSIQALQKNGIQPHFVVSVDGSEPNLRVFENADTLGTPLFFAPEIHYEILERYQDQMAFVLMNNNSLADYLYSDRNIPKFISTRTVTGTAIQIAEYMGANKIILTGQDMSYPENQFYSAGVNHISDEAKNTTVNSANLLIDNVEGGKNPTTQSMLITLQDIELLIKIISRKGVEFINASQKGATIGGTEYRSLDSMMEELNHNPSEDIDFRNNIQSPTLEEQQRLFSQMTSKLKYVVKQTDLVEKKLKLLLDILNKLNAESSIRNKAKVSQSLSEIDDLWQWITKQETFTAFYTFSRDHYINIYKRYVPMIIESRDVFEKSNLIVKHLGNLARNIQIYLPQLRGMLQNTIDRIQAYQSLESEA</sequence>
<protein>
    <submittedName>
        <fullName evidence="3">DUF115 domain-containing protein</fullName>
    </submittedName>
</protein>
<dbReference type="EMBL" id="JARTLD010000034">
    <property type="protein sequence ID" value="MED5018437.1"/>
    <property type="molecule type" value="Genomic_DNA"/>
</dbReference>
<feature type="domain" description="Glycosyltransferase Maf N-terminal" evidence="2">
    <location>
        <begin position="58"/>
        <end position="125"/>
    </location>
</feature>
<dbReference type="RefSeq" id="WP_328278709.1">
    <property type="nucleotide sequence ID" value="NZ_JARTLD010000034.1"/>
</dbReference>
<feature type="domain" description="6-hydroxymethylpterin diphosphokinase MptE-like" evidence="1">
    <location>
        <begin position="204"/>
        <end position="373"/>
    </location>
</feature>
<dbReference type="Pfam" id="PF01973">
    <property type="entry name" value="MptE-like"/>
    <property type="match status" value="1"/>
</dbReference>
<dbReference type="InterPro" id="IPR002826">
    <property type="entry name" value="MptE-like"/>
</dbReference>
<gene>
    <name evidence="3" type="ORF">P9847_14100</name>
</gene>
<name>A0ABU6PU71_9BACL</name>
<comment type="caution">
    <text evidence="3">The sequence shown here is derived from an EMBL/GenBank/DDBJ whole genome shotgun (WGS) entry which is preliminary data.</text>
</comment>
<dbReference type="PANTHER" id="PTHR41786:SF1">
    <property type="entry name" value="6-HYDROXYMETHYLPTERIN DIPHOSPHOKINASE MPTE-LIKE DOMAIN-CONTAINING PROTEIN"/>
    <property type="match status" value="1"/>
</dbReference>
<reference evidence="3 4" key="1">
    <citation type="submission" date="2023-03" db="EMBL/GenBank/DDBJ databases">
        <title>Bacillus Genome Sequencing.</title>
        <authorList>
            <person name="Dunlap C."/>
        </authorList>
    </citation>
    <scope>NUCLEOTIDE SEQUENCE [LARGE SCALE GENOMIC DNA]</scope>
    <source>
        <strain evidence="3 4">NRS-52</strain>
    </source>
</reference>
<evidence type="ECO:0000259" key="2">
    <source>
        <dbReference type="Pfam" id="PF20157"/>
    </source>
</evidence>
<dbReference type="InterPro" id="IPR045376">
    <property type="entry name" value="Maf_N"/>
</dbReference>
<dbReference type="Gene3D" id="3.90.1480.10">
    <property type="entry name" value="Alpha-2,3-sialyltransferase"/>
    <property type="match status" value="1"/>
</dbReference>
<organism evidence="3 4">
    <name type="scientific">Paenibacillus chibensis</name>
    <dbReference type="NCBI Taxonomy" id="59846"/>
    <lineage>
        <taxon>Bacteria</taxon>
        <taxon>Bacillati</taxon>
        <taxon>Bacillota</taxon>
        <taxon>Bacilli</taxon>
        <taxon>Bacillales</taxon>
        <taxon>Paenibacillaceae</taxon>
        <taxon>Paenibacillus</taxon>
    </lineage>
</organism>
<evidence type="ECO:0000259" key="1">
    <source>
        <dbReference type="Pfam" id="PF01973"/>
    </source>
</evidence>
<evidence type="ECO:0000313" key="4">
    <source>
        <dbReference type="Proteomes" id="UP001343257"/>
    </source>
</evidence>
<evidence type="ECO:0000313" key="3">
    <source>
        <dbReference type="EMBL" id="MED5018437.1"/>
    </source>
</evidence>
<dbReference type="Pfam" id="PF20157">
    <property type="entry name" value="Maf_flag10_N"/>
    <property type="match status" value="1"/>
</dbReference>
<proteinExistence type="predicted"/>
<dbReference type="Proteomes" id="UP001343257">
    <property type="component" value="Unassembled WGS sequence"/>
</dbReference>
<dbReference type="PANTHER" id="PTHR41786">
    <property type="entry name" value="MOTILITY ACCESSORY FACTOR MAF"/>
    <property type="match status" value="1"/>
</dbReference>
<keyword evidence="4" id="KW-1185">Reference proteome</keyword>